<dbReference type="Gene3D" id="3.40.50.300">
    <property type="entry name" value="P-loop containing nucleotide triphosphate hydrolases"/>
    <property type="match status" value="1"/>
</dbReference>
<comment type="subcellular location">
    <subcellularLocation>
        <location evidence="1">Cell membrane</location>
        <topology evidence="1">Multi-pass membrane protein</topology>
    </subcellularLocation>
</comment>
<feature type="transmembrane region" description="Helical" evidence="7">
    <location>
        <begin position="316"/>
        <end position="340"/>
    </location>
</feature>
<evidence type="ECO:0000256" key="5">
    <source>
        <dbReference type="ARBA" id="ARBA00023136"/>
    </source>
</evidence>
<feature type="transmembrane region" description="Helical" evidence="7">
    <location>
        <begin position="112"/>
        <end position="135"/>
    </location>
</feature>
<keyword evidence="5 7" id="KW-0472">Membrane</keyword>
<name>A0A2S7IYS0_9HYPH</name>
<dbReference type="PANTHER" id="PTHR11384">
    <property type="entry name" value="ATP-BINDING CASSETTE, SUB-FAMILY D MEMBER"/>
    <property type="match status" value="1"/>
</dbReference>
<evidence type="ECO:0000256" key="1">
    <source>
        <dbReference type="ARBA" id="ARBA00004651"/>
    </source>
</evidence>
<evidence type="ECO:0000256" key="7">
    <source>
        <dbReference type="SAM" id="Phobius"/>
    </source>
</evidence>
<keyword evidence="10" id="KW-0808">Transferase</keyword>
<dbReference type="GO" id="GO:0016740">
    <property type="term" value="F:transferase activity"/>
    <property type="evidence" value="ECO:0007669"/>
    <property type="project" value="UniProtKB-KW"/>
</dbReference>
<proteinExistence type="predicted"/>
<dbReference type="GO" id="GO:0140359">
    <property type="term" value="F:ABC-type transporter activity"/>
    <property type="evidence" value="ECO:0007669"/>
    <property type="project" value="InterPro"/>
</dbReference>
<sequence length="623" mass="69118">MTSEPGKDKTKQNAPKKERRRRKPKRSVTERLRKSSAKLIGGTPSRDGTDLFSQVSMMVGAFMVSPVRNTLIALGTGIFVLIVLIAIGQVAINRWNEPFYDALSRRDLQAFFHQLMVFFGIAGSLLVLNVSQTWLNQMFKLKMREGLARDLVGQWLVPGRAFRLANAGEIGINPDQRLHEDARHLAETSCDLGINLLQSTVILVSFVGVLWSLSSGFVFHIAGYSFSIPGYMVWAVILYAASASWLTWIVGRSLVNINANRYAREADFRASLMRVNEHVDAITLSRGEGDERRRLDLDIDAVLGAIRKIVYATTRLTWVTAGYGWLTIVAPILVAAPVYFGGGLTFGGLMMAVGAFTQVHNALRWFVDNFGAIADWRATLLRVASFRQAVLHMDALGRLDRQIELAANDDDRLTLDDVSIAAPDQCVKLSRKAFSVRPGDRVLVTGGTETQRTLLFRALGGLWPWGEGRIGMPAGDGVAFMPRAPYFPPGNLRGVLVYPLDMKKFSEADLENVLRRAGLERLSTSLDRVARWDRVLTDDERQCIAFARLILQKPAWIVIDGALDGLDAEAYDRIRDLLNSELKDAAVIHLGKPHLHDGLFTQQVNLEDDPSGKPLELPALKTA</sequence>
<dbReference type="PROSITE" id="PS50893">
    <property type="entry name" value="ABC_TRANSPORTER_2"/>
    <property type="match status" value="1"/>
</dbReference>
<protein>
    <submittedName>
        <fullName evidence="10">Glycosyl transferase family 1</fullName>
    </submittedName>
</protein>
<dbReference type="InterPro" id="IPR027417">
    <property type="entry name" value="P-loop_NTPase"/>
</dbReference>
<organism evidence="10 11">
    <name type="scientific">Brucella oryzae</name>
    <dbReference type="NCBI Taxonomy" id="335286"/>
    <lineage>
        <taxon>Bacteria</taxon>
        <taxon>Pseudomonadati</taxon>
        <taxon>Pseudomonadota</taxon>
        <taxon>Alphaproteobacteria</taxon>
        <taxon>Hyphomicrobiales</taxon>
        <taxon>Brucellaceae</taxon>
        <taxon>Brucella/Ochrobactrum group</taxon>
        <taxon>Brucella</taxon>
    </lineage>
</organism>
<evidence type="ECO:0000256" key="2">
    <source>
        <dbReference type="ARBA" id="ARBA00022448"/>
    </source>
</evidence>
<dbReference type="RefSeq" id="WP_104756000.1">
    <property type="nucleotide sequence ID" value="NZ_JBHEEO010000013.1"/>
</dbReference>
<dbReference type="EMBL" id="PTRC01000021">
    <property type="protein sequence ID" value="PQA73138.1"/>
    <property type="molecule type" value="Genomic_DNA"/>
</dbReference>
<evidence type="ECO:0000256" key="3">
    <source>
        <dbReference type="ARBA" id="ARBA00022692"/>
    </source>
</evidence>
<dbReference type="GO" id="GO:0016887">
    <property type="term" value="F:ATP hydrolysis activity"/>
    <property type="evidence" value="ECO:0007669"/>
    <property type="project" value="InterPro"/>
</dbReference>
<dbReference type="InterPro" id="IPR050835">
    <property type="entry name" value="ABC_transporter_sub-D"/>
</dbReference>
<evidence type="ECO:0000313" key="11">
    <source>
        <dbReference type="Proteomes" id="UP000238493"/>
    </source>
</evidence>
<keyword evidence="4 7" id="KW-1133">Transmembrane helix</keyword>
<dbReference type="CDD" id="cd03223">
    <property type="entry name" value="ABCD_peroxisomal_ALDP"/>
    <property type="match status" value="1"/>
</dbReference>
<dbReference type="Proteomes" id="UP000238493">
    <property type="component" value="Unassembled WGS sequence"/>
</dbReference>
<accession>A0A2S7IYS0</accession>
<feature type="region of interest" description="Disordered" evidence="6">
    <location>
        <begin position="1"/>
        <end position="34"/>
    </location>
</feature>
<evidence type="ECO:0000256" key="6">
    <source>
        <dbReference type="SAM" id="MobiDB-lite"/>
    </source>
</evidence>
<comment type="caution">
    <text evidence="10">The sequence shown here is derived from an EMBL/GenBank/DDBJ whole genome shotgun (WGS) entry which is preliminary data.</text>
</comment>
<keyword evidence="3 7" id="KW-0812">Transmembrane</keyword>
<feature type="transmembrane region" description="Helical" evidence="7">
    <location>
        <begin position="71"/>
        <end position="92"/>
    </location>
</feature>
<dbReference type="InterPro" id="IPR036640">
    <property type="entry name" value="ABC1_TM_sf"/>
</dbReference>
<dbReference type="GO" id="GO:0005886">
    <property type="term" value="C:plasma membrane"/>
    <property type="evidence" value="ECO:0007669"/>
    <property type="project" value="UniProtKB-SubCell"/>
</dbReference>
<evidence type="ECO:0000259" key="8">
    <source>
        <dbReference type="PROSITE" id="PS50893"/>
    </source>
</evidence>
<evidence type="ECO:0000313" key="10">
    <source>
        <dbReference type="EMBL" id="PQA73138.1"/>
    </source>
</evidence>
<dbReference type="GO" id="GO:0005524">
    <property type="term" value="F:ATP binding"/>
    <property type="evidence" value="ECO:0007669"/>
    <property type="project" value="InterPro"/>
</dbReference>
<feature type="compositionally biased region" description="Basic residues" evidence="6">
    <location>
        <begin position="17"/>
        <end position="26"/>
    </location>
</feature>
<evidence type="ECO:0000256" key="4">
    <source>
        <dbReference type="ARBA" id="ARBA00022989"/>
    </source>
</evidence>
<dbReference type="OrthoDB" id="9810134at2"/>
<dbReference type="SUPFAM" id="SSF90123">
    <property type="entry name" value="ABC transporter transmembrane region"/>
    <property type="match status" value="1"/>
</dbReference>
<keyword evidence="2" id="KW-0813">Transport</keyword>
<dbReference type="PANTHER" id="PTHR11384:SF59">
    <property type="entry name" value="LYSOSOMAL COBALAMIN TRANSPORTER ABCD4"/>
    <property type="match status" value="1"/>
</dbReference>
<evidence type="ECO:0000259" key="9">
    <source>
        <dbReference type="PROSITE" id="PS50929"/>
    </source>
</evidence>
<gene>
    <name evidence="10" type="ORF">C3731_12520</name>
</gene>
<feature type="compositionally biased region" description="Basic and acidic residues" evidence="6">
    <location>
        <begin position="1"/>
        <end position="11"/>
    </location>
</feature>
<dbReference type="PROSITE" id="PS50929">
    <property type="entry name" value="ABC_TM1F"/>
    <property type="match status" value="1"/>
</dbReference>
<dbReference type="SUPFAM" id="SSF52540">
    <property type="entry name" value="P-loop containing nucleoside triphosphate hydrolases"/>
    <property type="match status" value="1"/>
</dbReference>
<feature type="transmembrane region" description="Helical" evidence="7">
    <location>
        <begin position="201"/>
        <end position="225"/>
    </location>
</feature>
<dbReference type="Gene3D" id="1.20.1560.10">
    <property type="entry name" value="ABC transporter type 1, transmembrane domain"/>
    <property type="match status" value="1"/>
</dbReference>
<dbReference type="Pfam" id="PF06472">
    <property type="entry name" value="ABC_membrane_2"/>
    <property type="match status" value="1"/>
</dbReference>
<feature type="domain" description="ABC transmembrane type-1" evidence="9">
    <location>
        <begin position="77"/>
        <end position="375"/>
    </location>
</feature>
<feature type="transmembrane region" description="Helical" evidence="7">
    <location>
        <begin position="231"/>
        <end position="251"/>
    </location>
</feature>
<reference evidence="10 11" key="1">
    <citation type="submission" date="2018-02" db="EMBL/GenBank/DDBJ databases">
        <title>Draft genome sequence of Ochrobactrum oryzae found in Brazil.</title>
        <authorList>
            <person name="Cerdeira L."/>
            <person name="Andrade F."/>
            <person name="Zacariotto T."/>
            <person name="Barbosa B."/>
            <person name="Santos S."/>
            <person name="Cassetari V."/>
            <person name="Lincopan N."/>
        </authorList>
    </citation>
    <scope>NUCLEOTIDE SEQUENCE [LARGE SCALE GENOMIC DNA]</scope>
    <source>
        <strain evidence="10 11">OA447</strain>
    </source>
</reference>
<dbReference type="AlphaFoldDB" id="A0A2S7IYS0"/>
<dbReference type="InterPro" id="IPR011527">
    <property type="entry name" value="ABC1_TM_dom"/>
</dbReference>
<feature type="domain" description="ABC transporter" evidence="8">
    <location>
        <begin position="413"/>
        <end position="622"/>
    </location>
</feature>
<keyword evidence="11" id="KW-1185">Reference proteome</keyword>
<dbReference type="InterPro" id="IPR003439">
    <property type="entry name" value="ABC_transporter-like_ATP-bd"/>
</dbReference>